<sequence>MAKEPKASDEKDVKTPNAGKKNSVIIDINPTLESVDLLRFNKTAVVAFLKLNPATVEHEELIDHLYDIAAEHGVEEPQVYIQSDSPVPTPATDSEGSEEDEVVWLDAVDARMIAFEAFGEIVKPETYGYVGELVEILRGKYTHVVLVMSEEDARYHIGRSDWNEVEVVPYGIDEAAIASRMFGYVKADNIEEFGNNIAAGAQFLVDDIVEMYRLLGGLVDDEEELGEALTYSQRLKRGQAFRRIKRKVMIARERMRKKIASTDQLKKRARKKAIQAIRKKVAGARGADYQNLGVGEKIQIDKRVEQRKGAIGRIAAKILPQLRKQEVQKISKAHKMHNQHEGFDPSNMPTNIAPRLGDAYPPVADNAPARKVWHQMFDKEGKVKLDRRFKIWRAVASDSDAINAIESVMSDPELATVLESLLVKAEEHNVDPAIIRELFDRGMSEGLYETMSPVEEGFQRVNSFLAGSYFIEDLQLMERAEEGACAIISREDLKELEKFADALLDKFGIDIEFTKHFGERMSDDRNNPCITVKELRDTFRKLALTQGKGIKNAREAQVVLKDVQKELNIPVVIDYNRGEFEVTLKTIMRKKNFTTPNPIVRV</sequence>
<organism evidence="1 2">
    <name type="scientific">Sinorhizobium phage phiN3</name>
    <dbReference type="NCBI Taxonomy" id="1647405"/>
    <lineage>
        <taxon>Viruses</taxon>
        <taxon>Duplodnaviria</taxon>
        <taxon>Heunggongvirae</taxon>
        <taxon>Uroviricota</taxon>
        <taxon>Caudoviricetes</taxon>
        <taxon>Emdodecavirus</taxon>
        <taxon>Emdodecavirus N3</taxon>
    </lineage>
</organism>
<proteinExistence type="predicted"/>
<accession>A0A0F6SJ57</accession>
<dbReference type="EMBL" id="KR052482">
    <property type="protein sequence ID" value="AKF13623.1"/>
    <property type="molecule type" value="Genomic_DNA"/>
</dbReference>
<gene>
    <name evidence="1" type="ORF">PHIN3_360</name>
</gene>
<keyword evidence="2" id="KW-1185">Reference proteome</keyword>
<dbReference type="GeneID" id="26639095"/>
<evidence type="ECO:0000313" key="1">
    <source>
        <dbReference type="EMBL" id="AKF13623.1"/>
    </source>
</evidence>
<dbReference type="Proteomes" id="UP000202958">
    <property type="component" value="Segment"/>
</dbReference>
<reference evidence="1 2" key="1">
    <citation type="submission" date="2015-04" db="EMBL/GenBank/DDBJ databases">
        <authorList>
            <person name="Hodson T.S."/>
            <person name="Hyde J.R."/>
            <person name="Schouten J.T."/>
            <person name="Crockett J.T."/>
            <person name="Smith T.A."/>
            <person name="Merrill B.D."/>
            <person name="Crook M.B."/>
            <person name="Griffitts J.S."/>
            <person name="Burnett S.H."/>
            <person name="Grose J.H."/>
            <person name="Breakwell D.P."/>
        </authorList>
    </citation>
    <scope>NUCLEOTIDE SEQUENCE [LARGE SCALE GENOMIC DNA]</scope>
</reference>
<name>A0A0F6SJ57_9CAUD</name>
<dbReference type="KEGG" id="vg:26639095"/>
<dbReference type="RefSeq" id="YP_009212600.1">
    <property type="nucleotide sequence ID" value="NC_028945.1"/>
</dbReference>
<evidence type="ECO:0000313" key="2">
    <source>
        <dbReference type="Proteomes" id="UP000202958"/>
    </source>
</evidence>
<protein>
    <submittedName>
        <fullName evidence="1">Uncharacterized protein</fullName>
    </submittedName>
</protein>